<sequence>MPQGRTLLVAVDDSPTSQNAALFAANNLARPSDALHLIAIAPPPSYAMTPAAPIASAGAVAALSINWEQQRKAEEEQCRHMLHKVVHQLPQSRREELNIHRHVLPAGGGASGVAESVVAFAKEHSADLVVVGSRGMGAVKSTLMSLVGLGSVSGYLVHHLHCPVVICRGREEDAQQQTKRKIMVSLDDSEASRKALEWALDNAVGQDDELHLVCVALPIPYPVVAEDAAASEVLEADEFDAATQDSIHYAREIVTKAVDSAAAKVAKDRIFFKALAPEGGASDVGQSIVHYAKENGVGLDVLGARGMGSWKRAIMSFVGLGSVSDYVVHHTDSPVVVIKQH</sequence>
<dbReference type="STRING" id="554055.A0A2P6VEA2"/>
<reference evidence="2 3" key="1">
    <citation type="journal article" date="2018" name="Plant J.">
        <title>Genome sequences of Chlorella sorokiniana UTEX 1602 and Micractinium conductrix SAG 241.80: implications to maltose excretion by a green alga.</title>
        <authorList>
            <person name="Arriola M.B."/>
            <person name="Velmurugan N."/>
            <person name="Zhang Y."/>
            <person name="Plunkett M.H."/>
            <person name="Hondzo H."/>
            <person name="Barney B.M."/>
        </authorList>
    </citation>
    <scope>NUCLEOTIDE SEQUENCE [LARGE SCALE GENOMIC DNA]</scope>
    <source>
        <strain evidence="2 3">SAG 241.80</strain>
    </source>
</reference>
<dbReference type="InterPro" id="IPR006016">
    <property type="entry name" value="UspA"/>
</dbReference>
<feature type="domain" description="UspA" evidence="1">
    <location>
        <begin position="180"/>
        <end position="339"/>
    </location>
</feature>
<evidence type="ECO:0000259" key="1">
    <source>
        <dbReference type="Pfam" id="PF00582"/>
    </source>
</evidence>
<keyword evidence="3" id="KW-1185">Reference proteome</keyword>
<dbReference type="EMBL" id="LHPF02000010">
    <property type="protein sequence ID" value="PSC72425.1"/>
    <property type="molecule type" value="Genomic_DNA"/>
</dbReference>
<dbReference type="CDD" id="cd23659">
    <property type="entry name" value="USP_At3g01520-like"/>
    <property type="match status" value="2"/>
</dbReference>
<dbReference type="PANTHER" id="PTHR31964">
    <property type="entry name" value="ADENINE NUCLEOTIDE ALPHA HYDROLASES-LIKE SUPERFAMILY PROTEIN"/>
    <property type="match status" value="1"/>
</dbReference>
<dbReference type="Gene3D" id="3.40.50.620">
    <property type="entry name" value="HUPs"/>
    <property type="match status" value="2"/>
</dbReference>
<feature type="domain" description="UspA" evidence="1">
    <location>
        <begin position="5"/>
        <end position="168"/>
    </location>
</feature>
<accession>A0A2P6VEA2</accession>
<dbReference type="Pfam" id="PF00582">
    <property type="entry name" value="Usp"/>
    <property type="match status" value="2"/>
</dbReference>
<protein>
    <submittedName>
        <fullName evidence="2">Universal stress</fullName>
    </submittedName>
</protein>
<dbReference type="InterPro" id="IPR006015">
    <property type="entry name" value="Universal_stress_UspA"/>
</dbReference>
<evidence type="ECO:0000313" key="3">
    <source>
        <dbReference type="Proteomes" id="UP000239649"/>
    </source>
</evidence>
<dbReference type="OrthoDB" id="843225at2759"/>
<dbReference type="AlphaFoldDB" id="A0A2P6VEA2"/>
<dbReference type="PANTHER" id="PTHR31964:SF113">
    <property type="entry name" value="USPA DOMAIN-CONTAINING PROTEIN"/>
    <property type="match status" value="1"/>
</dbReference>
<organism evidence="2 3">
    <name type="scientific">Micractinium conductrix</name>
    <dbReference type="NCBI Taxonomy" id="554055"/>
    <lineage>
        <taxon>Eukaryota</taxon>
        <taxon>Viridiplantae</taxon>
        <taxon>Chlorophyta</taxon>
        <taxon>core chlorophytes</taxon>
        <taxon>Trebouxiophyceae</taxon>
        <taxon>Chlorellales</taxon>
        <taxon>Chlorellaceae</taxon>
        <taxon>Chlorella clade</taxon>
        <taxon>Micractinium</taxon>
    </lineage>
</organism>
<gene>
    <name evidence="2" type="ORF">C2E20_4160</name>
</gene>
<evidence type="ECO:0000313" key="2">
    <source>
        <dbReference type="EMBL" id="PSC72425.1"/>
    </source>
</evidence>
<proteinExistence type="predicted"/>
<dbReference type="Proteomes" id="UP000239649">
    <property type="component" value="Unassembled WGS sequence"/>
</dbReference>
<name>A0A2P6VEA2_9CHLO</name>
<dbReference type="InterPro" id="IPR014729">
    <property type="entry name" value="Rossmann-like_a/b/a_fold"/>
</dbReference>
<dbReference type="SUPFAM" id="SSF52402">
    <property type="entry name" value="Adenine nucleotide alpha hydrolases-like"/>
    <property type="match status" value="2"/>
</dbReference>
<dbReference type="PRINTS" id="PR01438">
    <property type="entry name" value="UNVRSLSTRESS"/>
</dbReference>
<comment type="caution">
    <text evidence="2">The sequence shown here is derived from an EMBL/GenBank/DDBJ whole genome shotgun (WGS) entry which is preliminary data.</text>
</comment>